<sequence length="80" mass="8527">MSLPCDKASVLSTFSVKLGVGGVCEIGISGVVNLVEEILVWVDVVVNLVVGIMLVLVENVVFSVVCGVVWERLLRTSLPE</sequence>
<protein>
    <submittedName>
        <fullName evidence="3">Transmembrane protein</fullName>
    </submittedName>
</protein>
<keyword evidence="2" id="KW-1185">Reference proteome</keyword>
<keyword evidence="1" id="KW-1133">Transmembrane helix</keyword>
<evidence type="ECO:0000256" key="1">
    <source>
        <dbReference type="SAM" id="Phobius"/>
    </source>
</evidence>
<dbReference type="AlphaFoldDB" id="A0A915MTE8"/>
<keyword evidence="1" id="KW-0812">Transmembrane</keyword>
<accession>A0A915MTE8</accession>
<dbReference type="Proteomes" id="UP000887561">
    <property type="component" value="Unplaced"/>
</dbReference>
<evidence type="ECO:0000313" key="2">
    <source>
        <dbReference type="Proteomes" id="UP000887561"/>
    </source>
</evidence>
<reference evidence="3" key="1">
    <citation type="submission" date="2022-11" db="UniProtKB">
        <authorList>
            <consortium name="WormBaseParasite"/>
        </authorList>
    </citation>
    <scope>IDENTIFICATION</scope>
</reference>
<keyword evidence="1" id="KW-0472">Membrane</keyword>
<feature type="transmembrane region" description="Helical" evidence="1">
    <location>
        <begin position="44"/>
        <end position="70"/>
    </location>
</feature>
<evidence type="ECO:0000313" key="3">
    <source>
        <dbReference type="WBParaSite" id="scaffold49286_cov704.g24932"/>
    </source>
</evidence>
<proteinExistence type="predicted"/>
<dbReference type="WBParaSite" id="scaffold49286_cov704.g24932">
    <property type="protein sequence ID" value="scaffold49286_cov704.g24932"/>
    <property type="gene ID" value="scaffold49286_cov704.g24932"/>
</dbReference>
<organism evidence="2 3">
    <name type="scientific">Meloidogyne javanica</name>
    <name type="common">Root-knot nematode worm</name>
    <dbReference type="NCBI Taxonomy" id="6303"/>
    <lineage>
        <taxon>Eukaryota</taxon>
        <taxon>Metazoa</taxon>
        <taxon>Ecdysozoa</taxon>
        <taxon>Nematoda</taxon>
        <taxon>Chromadorea</taxon>
        <taxon>Rhabditida</taxon>
        <taxon>Tylenchina</taxon>
        <taxon>Tylenchomorpha</taxon>
        <taxon>Tylenchoidea</taxon>
        <taxon>Meloidogynidae</taxon>
        <taxon>Meloidogyninae</taxon>
        <taxon>Meloidogyne</taxon>
        <taxon>Meloidogyne incognita group</taxon>
    </lineage>
</organism>
<name>A0A915MTE8_MELJA</name>